<feature type="domain" description="Prepilin type IV endopeptidase peptidase" evidence="2">
    <location>
        <begin position="11"/>
        <end position="108"/>
    </location>
</feature>
<evidence type="ECO:0000256" key="1">
    <source>
        <dbReference type="SAM" id="Phobius"/>
    </source>
</evidence>
<feature type="transmembrane region" description="Helical" evidence="1">
    <location>
        <begin position="55"/>
        <end position="75"/>
    </location>
</feature>
<feature type="transmembrane region" description="Helical" evidence="1">
    <location>
        <begin position="87"/>
        <end position="111"/>
    </location>
</feature>
<dbReference type="GO" id="GO:0032259">
    <property type="term" value="P:methylation"/>
    <property type="evidence" value="ECO:0007669"/>
    <property type="project" value="UniProtKB-KW"/>
</dbReference>
<keyword evidence="1" id="KW-1133">Transmembrane helix</keyword>
<dbReference type="InterPro" id="IPR000045">
    <property type="entry name" value="Prepilin_IV_endopep_pep"/>
</dbReference>
<evidence type="ECO:0000313" key="4">
    <source>
        <dbReference type="Proteomes" id="UP000294886"/>
    </source>
</evidence>
<dbReference type="Pfam" id="PF01478">
    <property type="entry name" value="Peptidase_A24"/>
    <property type="match status" value="1"/>
</dbReference>
<keyword evidence="1" id="KW-0812">Transmembrane</keyword>
<organism evidence="3 4">
    <name type="scientific">Caldanaerobacter subterraneus</name>
    <dbReference type="NCBI Taxonomy" id="911092"/>
    <lineage>
        <taxon>Bacteria</taxon>
        <taxon>Bacillati</taxon>
        <taxon>Bacillota</taxon>
        <taxon>Clostridia</taxon>
        <taxon>Thermoanaerobacterales</taxon>
        <taxon>Thermoanaerobacteraceae</taxon>
        <taxon>Caldanaerobacter</taxon>
    </lineage>
</organism>
<accession>A0A4R2KEB7</accession>
<keyword evidence="3" id="KW-0489">Methyltransferase</keyword>
<dbReference type="GO" id="GO:0008168">
    <property type="term" value="F:methyltransferase activity"/>
    <property type="evidence" value="ECO:0007669"/>
    <property type="project" value="UniProtKB-KW"/>
</dbReference>
<evidence type="ECO:0000313" key="3">
    <source>
        <dbReference type="EMBL" id="TCO68248.1"/>
    </source>
</evidence>
<dbReference type="Gene3D" id="1.20.120.1220">
    <property type="match status" value="1"/>
</dbReference>
<dbReference type="GO" id="GO:0016020">
    <property type="term" value="C:membrane"/>
    <property type="evidence" value="ECO:0007669"/>
    <property type="project" value="InterPro"/>
</dbReference>
<comment type="caution">
    <text evidence="3">The sequence shown here is derived from an EMBL/GenBank/DDBJ whole genome shotgun (WGS) entry which is preliminary data.</text>
</comment>
<protein>
    <submittedName>
        <fullName evidence="3">Leader peptidase (Prepilin peptidase)/N-methyltransferase</fullName>
    </submittedName>
</protein>
<proteinExistence type="predicted"/>
<gene>
    <name evidence="3" type="ORF">EV203_103145</name>
</gene>
<feature type="transmembrane region" description="Helical" evidence="1">
    <location>
        <begin position="29"/>
        <end position="48"/>
    </location>
</feature>
<sequence>MPVWWNLPVVLLTGYAAWTDYQRQEIDNWIPVVVFVYGIILNVFVFPLKFKESFVYMLAVFAILFTIYTVTNGGLGGGDVKLLTALAFFYGNISIAVLLIAGITAFVHAFIKGIKDKTYFSTQIIFGPSIFLAVVLTSIFPLQI</sequence>
<dbReference type="Proteomes" id="UP000294886">
    <property type="component" value="Unassembled WGS sequence"/>
</dbReference>
<keyword evidence="3" id="KW-0808">Transferase</keyword>
<keyword evidence="1" id="KW-0472">Membrane</keyword>
<name>A0A4R2KEB7_9THEO</name>
<evidence type="ECO:0000259" key="2">
    <source>
        <dbReference type="Pfam" id="PF01478"/>
    </source>
</evidence>
<dbReference type="GO" id="GO:0004190">
    <property type="term" value="F:aspartic-type endopeptidase activity"/>
    <property type="evidence" value="ECO:0007669"/>
    <property type="project" value="InterPro"/>
</dbReference>
<dbReference type="EMBL" id="SLWU01000003">
    <property type="protein sequence ID" value="TCO68248.1"/>
    <property type="molecule type" value="Genomic_DNA"/>
</dbReference>
<feature type="transmembrane region" description="Helical" evidence="1">
    <location>
        <begin position="123"/>
        <end position="142"/>
    </location>
</feature>
<dbReference type="RefSeq" id="WP_132039024.1">
    <property type="nucleotide sequence ID" value="NZ_SLWU01000003.1"/>
</dbReference>
<reference evidence="3 4" key="1">
    <citation type="submission" date="2019-03" db="EMBL/GenBank/DDBJ databases">
        <title>Genomic Encyclopedia of Type Strains, Phase IV (KMG-IV): sequencing the most valuable type-strain genomes for metagenomic binning, comparative biology and taxonomic classification.</title>
        <authorList>
            <person name="Goeker M."/>
        </authorList>
    </citation>
    <scope>NUCLEOTIDE SEQUENCE [LARGE SCALE GENOMIC DNA]</scope>
    <source>
        <strain evidence="3 4">DSM 13054</strain>
    </source>
</reference>
<dbReference type="AlphaFoldDB" id="A0A4R2KEB7"/>